<keyword evidence="3" id="KW-0472">Membrane</keyword>
<dbReference type="SUPFAM" id="SSF54637">
    <property type="entry name" value="Thioesterase/thiol ester dehydrase-isomerase"/>
    <property type="match status" value="1"/>
</dbReference>
<feature type="transmembrane region" description="Helical" evidence="3">
    <location>
        <begin position="6"/>
        <end position="27"/>
    </location>
</feature>
<comment type="caution">
    <text evidence="4">The sequence shown here is derived from an EMBL/GenBank/DDBJ whole genome shotgun (WGS) entry which is preliminary data.</text>
</comment>
<gene>
    <name evidence="4" type="ORF">JYU34_016487</name>
</gene>
<dbReference type="InterPro" id="IPR029069">
    <property type="entry name" value="HotDog_dom_sf"/>
</dbReference>
<dbReference type="PANTHER" id="PTHR12475">
    <property type="match status" value="1"/>
</dbReference>
<name>A0ABQ7Q488_PLUXY</name>
<comment type="similarity">
    <text evidence="1">Belongs to the THEM6 family.</text>
</comment>
<evidence type="ECO:0000256" key="2">
    <source>
        <dbReference type="ARBA" id="ARBA00041112"/>
    </source>
</evidence>
<dbReference type="Proteomes" id="UP000823941">
    <property type="component" value="Chromosome 22"/>
</dbReference>
<evidence type="ECO:0000256" key="1">
    <source>
        <dbReference type="ARBA" id="ARBA00038228"/>
    </source>
</evidence>
<dbReference type="InterPro" id="IPR051490">
    <property type="entry name" value="THEM6_lcsJ_thioesterase"/>
</dbReference>
<keyword evidence="3" id="KW-0812">Transmembrane</keyword>
<organism evidence="4 5">
    <name type="scientific">Plutella xylostella</name>
    <name type="common">Diamondback moth</name>
    <name type="synonym">Plutella maculipennis</name>
    <dbReference type="NCBI Taxonomy" id="51655"/>
    <lineage>
        <taxon>Eukaryota</taxon>
        <taxon>Metazoa</taxon>
        <taxon>Ecdysozoa</taxon>
        <taxon>Arthropoda</taxon>
        <taxon>Hexapoda</taxon>
        <taxon>Insecta</taxon>
        <taxon>Pterygota</taxon>
        <taxon>Neoptera</taxon>
        <taxon>Endopterygota</taxon>
        <taxon>Lepidoptera</taxon>
        <taxon>Glossata</taxon>
        <taxon>Ditrysia</taxon>
        <taxon>Yponomeutoidea</taxon>
        <taxon>Plutellidae</taxon>
        <taxon>Plutella</taxon>
    </lineage>
</organism>
<proteinExistence type="inferred from homology"/>
<reference evidence="4 5" key="1">
    <citation type="submission" date="2021-06" db="EMBL/GenBank/DDBJ databases">
        <title>A haploid diamondback moth (Plutella xylostella L.) genome assembly resolves 31 chromosomes and identifies a diamide resistance mutation.</title>
        <authorList>
            <person name="Ward C.M."/>
            <person name="Perry K.D."/>
            <person name="Baker G."/>
            <person name="Powis K."/>
            <person name="Heckel D.G."/>
            <person name="Baxter S.W."/>
        </authorList>
    </citation>
    <scope>NUCLEOTIDE SEQUENCE [LARGE SCALE GENOMIC DNA]</scope>
    <source>
        <strain evidence="4 5">LV</strain>
        <tissue evidence="4">Single pupa</tissue>
    </source>
</reference>
<dbReference type="Pfam" id="PF13279">
    <property type="entry name" value="4HBT_2"/>
    <property type="match status" value="1"/>
</dbReference>
<dbReference type="EMBL" id="JAHIBW010000022">
    <property type="protein sequence ID" value="KAG7299524.1"/>
    <property type="molecule type" value="Genomic_DNA"/>
</dbReference>
<evidence type="ECO:0000313" key="5">
    <source>
        <dbReference type="Proteomes" id="UP000823941"/>
    </source>
</evidence>
<evidence type="ECO:0000256" key="3">
    <source>
        <dbReference type="SAM" id="Phobius"/>
    </source>
</evidence>
<protein>
    <recommendedName>
        <fullName evidence="2">Protein THEM6</fullName>
    </recommendedName>
</protein>
<evidence type="ECO:0000313" key="4">
    <source>
        <dbReference type="EMBL" id="KAG7299524.1"/>
    </source>
</evidence>
<keyword evidence="5" id="KW-1185">Reference proteome</keyword>
<dbReference type="PANTHER" id="PTHR12475:SF4">
    <property type="entry name" value="PROTEIN THEM6"/>
    <property type="match status" value="1"/>
</dbReference>
<keyword evidence="3" id="KW-1133">Transmembrane helix</keyword>
<sequence length="201" mass="23710">MIIFTFFVILTILYICFDVNYFVRTYFTVLSGRLYQRKYGVNETTHVYGVCTFQDCDTTLSLRLCRVVRELDFARYHYYDRTGVYRRSRLLGIRSLQGSTLVRVWGRVPLFQPYKITTKLAYWDKRSFFFEHELITLHDGRVRASLVSRQYALSASGDSVEALILGLDGAEVRPECPQYLRCWLDRMELSSKRLRAECDVK</sequence>
<accession>A0ABQ7Q488</accession>